<evidence type="ECO:0000256" key="6">
    <source>
        <dbReference type="ARBA" id="ARBA00022989"/>
    </source>
</evidence>
<keyword evidence="6 8" id="KW-1133">Transmembrane helix</keyword>
<proteinExistence type="inferred from homology"/>
<keyword evidence="10" id="KW-1185">Reference proteome</keyword>
<evidence type="ECO:0000256" key="7">
    <source>
        <dbReference type="ARBA" id="ARBA00023136"/>
    </source>
</evidence>
<feature type="transmembrane region" description="Helical" evidence="8">
    <location>
        <begin position="169"/>
        <end position="186"/>
    </location>
</feature>
<dbReference type="PANTHER" id="PTHR34979:SF1">
    <property type="entry name" value="INNER MEMBRANE PROTEIN YGAZ"/>
    <property type="match status" value="1"/>
</dbReference>
<keyword evidence="7 8" id="KW-0472">Membrane</keyword>
<reference evidence="10" key="1">
    <citation type="journal article" date="2019" name="Int. J. Syst. Evol. Microbiol.">
        <title>The Global Catalogue of Microorganisms (GCM) 10K type strain sequencing project: providing services to taxonomists for standard genome sequencing and annotation.</title>
        <authorList>
            <consortium name="The Broad Institute Genomics Platform"/>
            <consortium name="The Broad Institute Genome Sequencing Center for Infectious Disease"/>
            <person name="Wu L."/>
            <person name="Ma J."/>
        </authorList>
    </citation>
    <scope>NUCLEOTIDE SEQUENCE [LARGE SCALE GENOMIC DNA]</scope>
    <source>
        <strain evidence="10">JCM 11650</strain>
    </source>
</reference>
<sequence length="242" mass="25427">MSRFLPSPALQSAQRSLRLAAHRAGAVWLGLLALGMGLGVLVTSNGLPWWLAPILSGAIYAGSVEFLLVGMVVASAPLSAIALTTLLVNARHVFYGLSFPLQQVRGWGRKLYSIYGLTDEAYVLIANLPQQAQTSRQIMGIQLGLHLSWVSGSVLGALAGQAWLSDLAGLDFVLTALFIVLAIDAYRTRPDKTIALAALGAGGAAAVLAGDAMLLVAMAAFVVFCLARYAVAVAQKKERNAP</sequence>
<evidence type="ECO:0000313" key="9">
    <source>
        <dbReference type="EMBL" id="MFC4622451.1"/>
    </source>
</evidence>
<evidence type="ECO:0000256" key="3">
    <source>
        <dbReference type="ARBA" id="ARBA00022448"/>
    </source>
</evidence>
<dbReference type="PANTHER" id="PTHR34979">
    <property type="entry name" value="INNER MEMBRANE PROTEIN YGAZ"/>
    <property type="match status" value="1"/>
</dbReference>
<feature type="transmembrane region" description="Helical" evidence="8">
    <location>
        <begin position="193"/>
        <end position="209"/>
    </location>
</feature>
<feature type="transmembrane region" description="Helical" evidence="8">
    <location>
        <begin position="25"/>
        <end position="46"/>
    </location>
</feature>
<dbReference type="Pfam" id="PF03591">
    <property type="entry name" value="AzlC"/>
    <property type="match status" value="1"/>
</dbReference>
<evidence type="ECO:0000256" key="5">
    <source>
        <dbReference type="ARBA" id="ARBA00022692"/>
    </source>
</evidence>
<dbReference type="InterPro" id="IPR011606">
    <property type="entry name" value="Brnchd-chn_aa_trnsp_permease"/>
</dbReference>
<evidence type="ECO:0000313" key="10">
    <source>
        <dbReference type="Proteomes" id="UP001595967"/>
    </source>
</evidence>
<comment type="caution">
    <text evidence="9">The sequence shown here is derived from an EMBL/GenBank/DDBJ whole genome shotgun (WGS) entry which is preliminary data.</text>
</comment>
<feature type="transmembrane region" description="Helical" evidence="8">
    <location>
        <begin position="66"/>
        <end position="88"/>
    </location>
</feature>
<comment type="similarity">
    <text evidence="2">Belongs to the AzlC family.</text>
</comment>
<feature type="transmembrane region" description="Helical" evidence="8">
    <location>
        <begin position="143"/>
        <end position="163"/>
    </location>
</feature>
<dbReference type="EMBL" id="JBHSEW010000007">
    <property type="protein sequence ID" value="MFC4622451.1"/>
    <property type="molecule type" value="Genomic_DNA"/>
</dbReference>
<name>A0ABV9GW99_9BURK</name>
<evidence type="ECO:0000256" key="1">
    <source>
        <dbReference type="ARBA" id="ARBA00004651"/>
    </source>
</evidence>
<keyword evidence="4" id="KW-1003">Cell membrane</keyword>
<keyword evidence="5 8" id="KW-0812">Transmembrane</keyword>
<protein>
    <submittedName>
        <fullName evidence="9">AzlC family ABC transporter permease</fullName>
    </submittedName>
</protein>
<comment type="subcellular location">
    <subcellularLocation>
        <location evidence="1">Cell membrane</location>
        <topology evidence="1">Multi-pass membrane protein</topology>
    </subcellularLocation>
</comment>
<evidence type="ECO:0000256" key="8">
    <source>
        <dbReference type="SAM" id="Phobius"/>
    </source>
</evidence>
<feature type="transmembrane region" description="Helical" evidence="8">
    <location>
        <begin position="215"/>
        <end position="234"/>
    </location>
</feature>
<accession>A0ABV9GW99</accession>
<organism evidence="9 10">
    <name type="scientific">Comamonas nitrativorans</name>
    <dbReference type="NCBI Taxonomy" id="108437"/>
    <lineage>
        <taxon>Bacteria</taxon>
        <taxon>Pseudomonadati</taxon>
        <taxon>Pseudomonadota</taxon>
        <taxon>Betaproteobacteria</taxon>
        <taxon>Burkholderiales</taxon>
        <taxon>Comamonadaceae</taxon>
        <taxon>Comamonas</taxon>
    </lineage>
</organism>
<keyword evidence="3" id="KW-0813">Transport</keyword>
<evidence type="ECO:0000256" key="4">
    <source>
        <dbReference type="ARBA" id="ARBA00022475"/>
    </source>
</evidence>
<gene>
    <name evidence="9" type="ORF">ACFO3A_09510</name>
</gene>
<evidence type="ECO:0000256" key="2">
    <source>
        <dbReference type="ARBA" id="ARBA00010735"/>
    </source>
</evidence>
<dbReference type="RefSeq" id="WP_377725871.1">
    <property type="nucleotide sequence ID" value="NZ_JBHSEW010000007.1"/>
</dbReference>
<dbReference type="Proteomes" id="UP001595967">
    <property type="component" value="Unassembled WGS sequence"/>
</dbReference>